<dbReference type="SMART" id="SM00028">
    <property type="entry name" value="TPR"/>
    <property type="match status" value="2"/>
</dbReference>
<gene>
    <name evidence="2" type="ORF">NF867_15795</name>
</gene>
<dbReference type="Gene3D" id="1.25.40.10">
    <property type="entry name" value="Tetratricopeptide repeat domain"/>
    <property type="match status" value="2"/>
</dbReference>
<dbReference type="AlphaFoldDB" id="A0A9X2JEV2"/>
<sequence length="575" mass="65841">MRYYISVMASVVLFSAFTFVRISHKVVPAQETKDYLSQDIPMCGSVNKGEYIPNKTKGPFPLLGGWDFHLPISTKSDSAQLYFDQGLVLYYSFHNQEAKASFQKAQTFDASCSMLYWGEAMCHGEYVWNKSLSEPVIADSLIEIASRYLNKASPFEHAIIKADAILLKKNPLSNVADSNKLKEYESAMEKVYKDFPENADAAGAFIAAVDWNNKRSHDERKRLYISMLEKFPDHPYLNHLFIHFIESTEPQIALSSAESLLKKTPGISHMVHMTSHIYVQTGNYEEGVMVNKKARELYSDYMKIYPALTEGTGRYIYMGHPLGMELSNAVNLPSYEKAEGVVDAQNRMINSINESRLKKGLKKLNPKSLGTQMATAYFEWVKMRYGKWDEILKENPIPDSIKLRSYMQHFAKGMALARTDRYAESEYHLAFMQQLIHDSFFKVKPSADTLSTYLRIAIPMLKAILAEEQKHYIDAEKFYLEAIAFEDLLQFDDPKPWFIAIRPFLGNSLLKSGNYSKAEEIFKADLKIHPDNYWGLRGLMLALEKQNKKEESDLIQDKMKSSFSYSGREPNGAIY</sequence>
<accession>A0A9X2JEV2</accession>
<dbReference type="InterPro" id="IPR019734">
    <property type="entry name" value="TPR_rpt"/>
</dbReference>
<organism evidence="2 3">
    <name type="scientific">Solitalea agri</name>
    <dbReference type="NCBI Taxonomy" id="2953739"/>
    <lineage>
        <taxon>Bacteria</taxon>
        <taxon>Pseudomonadati</taxon>
        <taxon>Bacteroidota</taxon>
        <taxon>Sphingobacteriia</taxon>
        <taxon>Sphingobacteriales</taxon>
        <taxon>Sphingobacteriaceae</taxon>
        <taxon>Solitalea</taxon>
    </lineage>
</organism>
<dbReference type="InterPro" id="IPR011990">
    <property type="entry name" value="TPR-like_helical_dom_sf"/>
</dbReference>
<dbReference type="PANTHER" id="PTHR45588:SF1">
    <property type="entry name" value="WW DOMAIN-CONTAINING PROTEIN"/>
    <property type="match status" value="1"/>
</dbReference>
<keyword evidence="1" id="KW-0802">TPR repeat</keyword>
<evidence type="ECO:0008006" key="4">
    <source>
        <dbReference type="Google" id="ProtNLM"/>
    </source>
</evidence>
<feature type="repeat" description="TPR" evidence="1">
    <location>
        <begin position="499"/>
        <end position="532"/>
    </location>
</feature>
<comment type="caution">
    <text evidence="2">The sequence shown here is derived from an EMBL/GenBank/DDBJ whole genome shotgun (WGS) entry which is preliminary data.</text>
</comment>
<dbReference type="EMBL" id="JAMWYS010000053">
    <property type="protein sequence ID" value="MCO4294325.1"/>
    <property type="molecule type" value="Genomic_DNA"/>
</dbReference>
<proteinExistence type="predicted"/>
<evidence type="ECO:0000313" key="3">
    <source>
        <dbReference type="Proteomes" id="UP001155182"/>
    </source>
</evidence>
<name>A0A9X2JEV2_9SPHI</name>
<dbReference type="SUPFAM" id="SSF48452">
    <property type="entry name" value="TPR-like"/>
    <property type="match status" value="1"/>
</dbReference>
<dbReference type="RefSeq" id="WP_252589353.1">
    <property type="nucleotide sequence ID" value="NZ_JAMWYS010000053.1"/>
</dbReference>
<evidence type="ECO:0000256" key="1">
    <source>
        <dbReference type="PROSITE-ProRule" id="PRU00339"/>
    </source>
</evidence>
<keyword evidence="3" id="KW-1185">Reference proteome</keyword>
<dbReference type="PROSITE" id="PS50005">
    <property type="entry name" value="TPR"/>
    <property type="match status" value="1"/>
</dbReference>
<evidence type="ECO:0000313" key="2">
    <source>
        <dbReference type="EMBL" id="MCO4294325.1"/>
    </source>
</evidence>
<dbReference type="PANTHER" id="PTHR45588">
    <property type="entry name" value="TPR DOMAIN-CONTAINING PROTEIN"/>
    <property type="match status" value="1"/>
</dbReference>
<dbReference type="Proteomes" id="UP001155182">
    <property type="component" value="Unassembled WGS sequence"/>
</dbReference>
<protein>
    <recommendedName>
        <fullName evidence="4">Tetratricopeptide repeat protein</fullName>
    </recommendedName>
</protein>
<reference evidence="2" key="1">
    <citation type="submission" date="2022-06" db="EMBL/GenBank/DDBJ databases">
        <title>Solitalea sp. MAHUQ-68 isolated from rhizospheric soil.</title>
        <authorList>
            <person name="Huq M.A."/>
        </authorList>
    </citation>
    <scope>NUCLEOTIDE SEQUENCE</scope>
    <source>
        <strain evidence="2">MAHUQ-68</strain>
    </source>
</reference>